<dbReference type="PANTHER" id="PTHR11136">
    <property type="entry name" value="FOLYLPOLYGLUTAMATE SYNTHASE-RELATED"/>
    <property type="match status" value="1"/>
</dbReference>
<gene>
    <name evidence="13" type="ORF">FYJ24_02050</name>
</gene>
<dbReference type="GO" id="GO:0004326">
    <property type="term" value="F:tetrahydrofolylpolyglutamate synthase activity"/>
    <property type="evidence" value="ECO:0007669"/>
    <property type="project" value="UniProtKB-EC"/>
</dbReference>
<keyword evidence="4" id="KW-0436">Ligase</keyword>
<feature type="domain" description="Mur ligase C-terminal" evidence="11">
    <location>
        <begin position="355"/>
        <end position="480"/>
    </location>
</feature>
<dbReference type="Pfam" id="PF02875">
    <property type="entry name" value="Mur_ligase_C"/>
    <property type="match status" value="1"/>
</dbReference>
<dbReference type="Proteomes" id="UP000470875">
    <property type="component" value="Unassembled WGS sequence"/>
</dbReference>
<dbReference type="GO" id="GO:0005737">
    <property type="term" value="C:cytoplasm"/>
    <property type="evidence" value="ECO:0007669"/>
    <property type="project" value="TreeGrafter"/>
</dbReference>
<comment type="cofactor">
    <cofactor evidence="1">
        <name>Mg(2+)</name>
        <dbReference type="ChEBI" id="CHEBI:18420"/>
    </cofactor>
</comment>
<reference evidence="13 14" key="1">
    <citation type="submission" date="2019-08" db="EMBL/GenBank/DDBJ databases">
        <title>In-depth cultivation of the pig gut microbiome towards novel bacterial diversity and tailored functional studies.</title>
        <authorList>
            <person name="Wylensek D."/>
            <person name="Hitch T.C.A."/>
            <person name="Clavel T."/>
        </authorList>
    </citation>
    <scope>NUCLEOTIDE SEQUENCE [LARGE SCALE GENOMIC DNA]</scope>
    <source>
        <strain evidence="13 14">WB03_NA08</strain>
    </source>
</reference>
<sequence length="498" mass="53341">MTEPKGIDPELIPYLLGEDQAKLEEEESQLDAVEVAELLGGTDNDRDPVDPVDEVAVRARVRELATTLFARAPEHDFDPSLARIEGLLDILGSPQDAYPIIHIAGTNGKTSTARIADALLGAFDLKVGRFTSPHLRDIRERITVEGEPLSPQQFVDAWDDIAPYVAMMDEKGSPKLSFFEVLTAMAYAAFADYPVDVAVIETGMGGVWDATNVANAGVAVLTHIDRDHQQWLGDTLEEIATEKVGIIKEKTIVVAEKQTDEVEAIIRDRCSQTDSVLWMEGVDWEVVDRQPGVGGQMITLRTPAGVYEDLFVPLLGKHQASNAGAALVAVEAILGGKALKADVVDAGMQGVRSPGRLEVLRGSPAIVVDSAHNPDGAAALGPALVESFAFDYTVGVYSAMRDKNIEATLAEMEPFLDAIVVVPMDGPRAAELSDLEEIAADVFDEAYAEEGLVAGIDRAAALVDRTNDPQANKGIVIFGSVVLAGEATALLRPDQRLG</sequence>
<dbReference type="SUPFAM" id="SSF53244">
    <property type="entry name" value="MurD-like peptide ligases, peptide-binding domain"/>
    <property type="match status" value="1"/>
</dbReference>
<proteinExistence type="inferred from homology"/>
<keyword evidence="7" id="KW-0067">ATP-binding</keyword>
<evidence type="ECO:0000256" key="10">
    <source>
        <dbReference type="ARBA" id="ARBA00047493"/>
    </source>
</evidence>
<evidence type="ECO:0000259" key="12">
    <source>
        <dbReference type="Pfam" id="PF08245"/>
    </source>
</evidence>
<dbReference type="Pfam" id="PF08245">
    <property type="entry name" value="Mur_ligase_M"/>
    <property type="match status" value="1"/>
</dbReference>
<evidence type="ECO:0000256" key="9">
    <source>
        <dbReference type="ARBA" id="ARBA00030592"/>
    </source>
</evidence>
<evidence type="ECO:0000256" key="5">
    <source>
        <dbReference type="ARBA" id="ARBA00022723"/>
    </source>
</evidence>
<protein>
    <recommendedName>
        <fullName evidence="3">tetrahydrofolate synthase</fullName>
        <ecNumber evidence="3">6.3.2.17</ecNumber>
    </recommendedName>
    <alternativeName>
        <fullName evidence="9">Tetrahydrofolylpolyglutamate synthase</fullName>
    </alternativeName>
</protein>
<dbReference type="EC" id="6.3.2.17" evidence="3"/>
<name>A0A6N7W4Y5_9ACTO</name>
<evidence type="ECO:0000313" key="14">
    <source>
        <dbReference type="Proteomes" id="UP000470875"/>
    </source>
</evidence>
<dbReference type="RefSeq" id="WP_154543113.1">
    <property type="nucleotide sequence ID" value="NZ_VULO01000002.1"/>
</dbReference>
<evidence type="ECO:0000256" key="8">
    <source>
        <dbReference type="ARBA" id="ARBA00022842"/>
    </source>
</evidence>
<evidence type="ECO:0000256" key="7">
    <source>
        <dbReference type="ARBA" id="ARBA00022840"/>
    </source>
</evidence>
<dbReference type="GO" id="GO:0046872">
    <property type="term" value="F:metal ion binding"/>
    <property type="evidence" value="ECO:0007669"/>
    <property type="project" value="UniProtKB-KW"/>
</dbReference>
<dbReference type="InterPro" id="IPR036565">
    <property type="entry name" value="Mur-like_cat_sf"/>
</dbReference>
<keyword evidence="14" id="KW-1185">Reference proteome</keyword>
<keyword evidence="8" id="KW-0460">Magnesium</keyword>
<dbReference type="GO" id="GO:0008841">
    <property type="term" value="F:dihydrofolate synthase activity"/>
    <property type="evidence" value="ECO:0007669"/>
    <property type="project" value="TreeGrafter"/>
</dbReference>
<dbReference type="AlphaFoldDB" id="A0A6N7W4Y5"/>
<dbReference type="SUPFAM" id="SSF53623">
    <property type="entry name" value="MurD-like peptide ligases, catalytic domain"/>
    <property type="match status" value="1"/>
</dbReference>
<comment type="caution">
    <text evidence="13">The sequence shown here is derived from an EMBL/GenBank/DDBJ whole genome shotgun (WGS) entry which is preliminary data.</text>
</comment>
<evidence type="ECO:0000313" key="13">
    <source>
        <dbReference type="EMBL" id="MSS83563.1"/>
    </source>
</evidence>
<evidence type="ECO:0000256" key="3">
    <source>
        <dbReference type="ARBA" id="ARBA00013025"/>
    </source>
</evidence>
<comment type="catalytic activity">
    <reaction evidence="10">
        <text>(6S)-5,6,7,8-tetrahydrofolyl-(gamma-L-Glu)(n) + L-glutamate + ATP = (6S)-5,6,7,8-tetrahydrofolyl-(gamma-L-Glu)(n+1) + ADP + phosphate + H(+)</text>
        <dbReference type="Rhea" id="RHEA:10580"/>
        <dbReference type="Rhea" id="RHEA-COMP:14738"/>
        <dbReference type="Rhea" id="RHEA-COMP:14740"/>
        <dbReference type="ChEBI" id="CHEBI:15378"/>
        <dbReference type="ChEBI" id="CHEBI:29985"/>
        <dbReference type="ChEBI" id="CHEBI:30616"/>
        <dbReference type="ChEBI" id="CHEBI:43474"/>
        <dbReference type="ChEBI" id="CHEBI:141005"/>
        <dbReference type="ChEBI" id="CHEBI:456216"/>
        <dbReference type="EC" id="6.3.2.17"/>
    </reaction>
</comment>
<feature type="domain" description="Mur ligase central" evidence="12">
    <location>
        <begin position="103"/>
        <end position="329"/>
    </location>
</feature>
<accession>A0A6N7W4Y5</accession>
<dbReference type="InterPro" id="IPR004101">
    <property type="entry name" value="Mur_ligase_C"/>
</dbReference>
<dbReference type="GO" id="GO:0005524">
    <property type="term" value="F:ATP binding"/>
    <property type="evidence" value="ECO:0007669"/>
    <property type="project" value="UniProtKB-KW"/>
</dbReference>
<dbReference type="FunFam" id="3.40.1190.10:FF:000011">
    <property type="entry name" value="Folylpolyglutamate synthase/dihydrofolate synthase"/>
    <property type="match status" value="1"/>
</dbReference>
<dbReference type="EMBL" id="VULO01000002">
    <property type="protein sequence ID" value="MSS83563.1"/>
    <property type="molecule type" value="Genomic_DNA"/>
</dbReference>
<dbReference type="NCBIfam" id="TIGR01499">
    <property type="entry name" value="folC"/>
    <property type="match status" value="1"/>
</dbReference>
<evidence type="ECO:0000256" key="4">
    <source>
        <dbReference type="ARBA" id="ARBA00022598"/>
    </source>
</evidence>
<dbReference type="InterPro" id="IPR013221">
    <property type="entry name" value="Mur_ligase_cen"/>
</dbReference>
<dbReference type="InterPro" id="IPR001645">
    <property type="entry name" value="Folylpolyglutamate_synth"/>
</dbReference>
<keyword evidence="6" id="KW-0547">Nucleotide-binding</keyword>
<evidence type="ECO:0000259" key="11">
    <source>
        <dbReference type="Pfam" id="PF02875"/>
    </source>
</evidence>
<dbReference type="Gene3D" id="3.40.1190.10">
    <property type="entry name" value="Mur-like, catalytic domain"/>
    <property type="match status" value="1"/>
</dbReference>
<dbReference type="InterPro" id="IPR036615">
    <property type="entry name" value="Mur_ligase_C_dom_sf"/>
</dbReference>
<evidence type="ECO:0000256" key="6">
    <source>
        <dbReference type="ARBA" id="ARBA00022741"/>
    </source>
</evidence>
<dbReference type="PANTHER" id="PTHR11136:SF0">
    <property type="entry name" value="DIHYDROFOLATE SYNTHETASE-RELATED"/>
    <property type="match status" value="1"/>
</dbReference>
<evidence type="ECO:0000256" key="2">
    <source>
        <dbReference type="ARBA" id="ARBA00008276"/>
    </source>
</evidence>
<organism evidence="13 14">
    <name type="scientific">Scrofimicrobium canadense</name>
    <dbReference type="NCBI Taxonomy" id="2652290"/>
    <lineage>
        <taxon>Bacteria</taxon>
        <taxon>Bacillati</taxon>
        <taxon>Actinomycetota</taxon>
        <taxon>Actinomycetes</taxon>
        <taxon>Actinomycetales</taxon>
        <taxon>Actinomycetaceae</taxon>
        <taxon>Scrofimicrobium</taxon>
    </lineage>
</organism>
<dbReference type="Gene3D" id="3.90.190.20">
    <property type="entry name" value="Mur ligase, C-terminal domain"/>
    <property type="match status" value="1"/>
</dbReference>
<comment type="similarity">
    <text evidence="2">Belongs to the folylpolyglutamate synthase family.</text>
</comment>
<evidence type="ECO:0000256" key="1">
    <source>
        <dbReference type="ARBA" id="ARBA00001946"/>
    </source>
</evidence>
<keyword evidence="5" id="KW-0479">Metal-binding</keyword>